<reference evidence="2" key="1">
    <citation type="journal article" date="2019" name="Int. J. Syst. Evol. Microbiol.">
        <title>The Global Catalogue of Microorganisms (GCM) 10K type strain sequencing project: providing services to taxonomists for standard genome sequencing and annotation.</title>
        <authorList>
            <consortium name="The Broad Institute Genomics Platform"/>
            <consortium name="The Broad Institute Genome Sequencing Center for Infectious Disease"/>
            <person name="Wu L."/>
            <person name="Ma J."/>
        </authorList>
    </citation>
    <scope>NUCLEOTIDE SEQUENCE [LARGE SCALE GENOMIC DNA]</scope>
    <source>
        <strain evidence="2">JCM 17217</strain>
    </source>
</reference>
<dbReference type="Proteomes" id="UP001501556">
    <property type="component" value="Unassembled WGS sequence"/>
</dbReference>
<comment type="caution">
    <text evidence="1">The sequence shown here is derived from an EMBL/GenBank/DDBJ whole genome shotgun (WGS) entry which is preliminary data.</text>
</comment>
<proteinExistence type="predicted"/>
<evidence type="ECO:0000313" key="1">
    <source>
        <dbReference type="EMBL" id="GAA3969673.1"/>
    </source>
</evidence>
<evidence type="ECO:0000313" key="2">
    <source>
        <dbReference type="Proteomes" id="UP001501556"/>
    </source>
</evidence>
<accession>A0ABP7PR61</accession>
<gene>
    <name evidence="1" type="ORF">GCM10022407_14480</name>
</gene>
<dbReference type="EMBL" id="BAABDI010000007">
    <property type="protein sequence ID" value="GAA3969673.1"/>
    <property type="molecule type" value="Genomic_DNA"/>
</dbReference>
<organism evidence="1 2">
    <name type="scientific">Hymenobacter antarcticus</name>
    <dbReference type="NCBI Taxonomy" id="486270"/>
    <lineage>
        <taxon>Bacteria</taxon>
        <taxon>Pseudomonadati</taxon>
        <taxon>Bacteroidota</taxon>
        <taxon>Cytophagia</taxon>
        <taxon>Cytophagales</taxon>
        <taxon>Hymenobacteraceae</taxon>
        <taxon>Hymenobacter</taxon>
    </lineage>
</organism>
<protein>
    <submittedName>
        <fullName evidence="1">Uncharacterized protein</fullName>
    </submittedName>
</protein>
<name>A0ABP7PR61_9BACT</name>
<sequence>MAPSENTPLQWVRKQVVAHFGEAWFLRQWAWPNPDAYHLRLQLPLSGLSGIKSRRPIDLRIRPAAKLLTEAAVPDHLRPEVSHVGCWSFDGAEQVAMTDFWILVLEEPGPGPTTTGFVLPTLELLNYLRCSAEVGRLFLYFTRSGQCYASPSLGTNLSALMTHGPRVTSSRVSLTHQLNAWHLLADAPCF</sequence>
<keyword evidence="2" id="KW-1185">Reference proteome</keyword>